<accession>A0A3E2N2T6</accession>
<feature type="region of interest" description="Disordered" evidence="1">
    <location>
        <begin position="119"/>
        <end position="149"/>
    </location>
</feature>
<feature type="compositionally biased region" description="Polar residues" evidence="1">
    <location>
        <begin position="119"/>
        <end position="135"/>
    </location>
</feature>
<evidence type="ECO:0000313" key="3">
    <source>
        <dbReference type="Proteomes" id="UP000257451"/>
    </source>
</evidence>
<dbReference type="EMBL" id="PEDF01000013">
    <property type="protein sequence ID" value="RFZ47671.1"/>
    <property type="molecule type" value="Genomic_DNA"/>
</dbReference>
<comment type="caution">
    <text evidence="2">The sequence shown here is derived from an EMBL/GenBank/DDBJ whole genome shotgun (WGS) entry which is preliminary data.</text>
</comment>
<feature type="compositionally biased region" description="Low complexity" evidence="1">
    <location>
        <begin position="140"/>
        <end position="149"/>
    </location>
</feature>
<protein>
    <submittedName>
        <fullName evidence="2">Uncharacterized protein</fullName>
    </submittedName>
</protein>
<dbReference type="Proteomes" id="UP000257451">
    <property type="component" value="Unassembled WGS sequence"/>
</dbReference>
<dbReference type="AlphaFoldDB" id="A0A3E2N2T6"/>
<sequence length="224" mass="24050">MERTGGLPLPPSPLRPLARSGLVPGVDSAGFPTPDVTDRGIGLRQLVPAEGVGLDSDPLGHFLPAQIMRCHKRLGLPGCERTVTARRHAPKHMSLHHEGTYSWGHGMRTPPASYWPGCTPSSLSGPQMRLPSSTHDQPRSSSCGGSAWAAARGERTEADAITSAASMRREVSVDVCMRQNATRSACSCLHVRRVLLPLRRYTGRACPWVGGRGRAGHRACRGRG</sequence>
<evidence type="ECO:0000256" key="1">
    <source>
        <dbReference type="SAM" id="MobiDB-lite"/>
    </source>
</evidence>
<proteinExistence type="predicted"/>
<organism evidence="2 3">
    <name type="scientific">Mycobacterium marinum</name>
    <dbReference type="NCBI Taxonomy" id="1781"/>
    <lineage>
        <taxon>Bacteria</taxon>
        <taxon>Bacillati</taxon>
        <taxon>Actinomycetota</taxon>
        <taxon>Actinomycetes</taxon>
        <taxon>Mycobacteriales</taxon>
        <taxon>Mycobacteriaceae</taxon>
        <taxon>Mycobacterium</taxon>
        <taxon>Mycobacterium ulcerans group</taxon>
    </lineage>
</organism>
<name>A0A3E2N2T6_MYCMR</name>
<gene>
    <name evidence="2" type="ORF">DAVIS_00386</name>
</gene>
<evidence type="ECO:0000313" key="2">
    <source>
        <dbReference type="EMBL" id="RFZ47671.1"/>
    </source>
</evidence>
<reference evidence="2 3" key="1">
    <citation type="journal article" date="2018" name="Sci. Rep.">
        <title>Extensive genomic diversity among Mycobacterium marinum strains revealed by whole genome sequencing.</title>
        <authorList>
            <person name="Das S."/>
            <person name="Pettersson B.M."/>
            <person name="Behra P.R."/>
            <person name="Mallick A."/>
            <person name="Cheramie M."/>
            <person name="Ramesh M."/>
            <person name="Shirreff L."/>
            <person name="DuCote T."/>
            <person name="Dasgupta S."/>
            <person name="Ennis D.G."/>
            <person name="Kirsebom L.A."/>
        </authorList>
    </citation>
    <scope>NUCLEOTIDE SEQUENCE [LARGE SCALE GENOMIC DNA]</scope>
    <source>
        <strain evidence="2 3">Davis1</strain>
    </source>
</reference>